<dbReference type="AlphaFoldDB" id="V8N8H3"/>
<dbReference type="InterPro" id="IPR023632">
    <property type="entry name" value="ATP_synth_F1_gsu_CS"/>
</dbReference>
<keyword evidence="3" id="KW-0813">Transport</keyword>
<accession>V8N8H3</accession>
<dbReference type="GO" id="GO:0046933">
    <property type="term" value="F:proton-transporting ATP synthase activity, rotational mechanism"/>
    <property type="evidence" value="ECO:0007669"/>
    <property type="project" value="InterPro"/>
</dbReference>
<dbReference type="PROSITE" id="PS00153">
    <property type="entry name" value="ATPASE_GAMMA"/>
    <property type="match status" value="1"/>
</dbReference>
<proteinExistence type="inferred from homology"/>
<comment type="subcellular location">
    <subcellularLocation>
        <location evidence="1">Membrane</location>
        <topology evidence="1">Peripheral membrane protein</topology>
    </subcellularLocation>
</comment>
<evidence type="ECO:0000313" key="14">
    <source>
        <dbReference type="Proteomes" id="UP000018936"/>
    </source>
</evidence>
<evidence type="ECO:0000256" key="12">
    <source>
        <dbReference type="ARBA" id="ARBA00071611"/>
    </source>
</evidence>
<evidence type="ECO:0000256" key="6">
    <source>
        <dbReference type="ARBA" id="ARBA00023136"/>
    </source>
</evidence>
<keyword evidence="14" id="KW-1185">Reference proteome</keyword>
<evidence type="ECO:0000313" key="13">
    <source>
        <dbReference type="EMBL" id="ETE57867.1"/>
    </source>
</evidence>
<keyword evidence="4" id="KW-0375">Hydrogen ion transport</keyword>
<feature type="non-terminal residue" evidence="13">
    <location>
        <position position="1"/>
    </location>
</feature>
<dbReference type="EMBL" id="AZIM01007617">
    <property type="protein sequence ID" value="ETE57867.1"/>
    <property type="molecule type" value="Genomic_DNA"/>
</dbReference>
<evidence type="ECO:0000256" key="1">
    <source>
        <dbReference type="ARBA" id="ARBA00004170"/>
    </source>
</evidence>
<dbReference type="Pfam" id="PF00231">
    <property type="entry name" value="ATP-synt"/>
    <property type="match status" value="1"/>
</dbReference>
<evidence type="ECO:0000256" key="9">
    <source>
        <dbReference type="ARBA" id="ARBA00031408"/>
    </source>
</evidence>
<evidence type="ECO:0000256" key="8">
    <source>
        <dbReference type="ARBA" id="ARBA00023310"/>
    </source>
</evidence>
<evidence type="ECO:0000256" key="5">
    <source>
        <dbReference type="ARBA" id="ARBA00023065"/>
    </source>
</evidence>
<evidence type="ECO:0000256" key="2">
    <source>
        <dbReference type="ARBA" id="ARBA00007681"/>
    </source>
</evidence>
<keyword evidence="5" id="KW-0406">Ion transport</keyword>
<evidence type="ECO:0000256" key="3">
    <source>
        <dbReference type="ARBA" id="ARBA00022448"/>
    </source>
</evidence>
<dbReference type="OrthoDB" id="239812at2759"/>
<dbReference type="InterPro" id="IPR035968">
    <property type="entry name" value="ATP_synth_F1_ATPase_gsu"/>
</dbReference>
<comment type="caution">
    <text evidence="13">The sequence shown here is derived from an EMBL/GenBank/DDBJ whole genome shotgun (WGS) entry which is preliminary data.</text>
</comment>
<sequence>MIDKLTLRFNRTRQAVITKELIEIISGAAALLRIQRNSASEEGDFLITATGNAEGVTGLDVISVETRVLFKSSMAAIQIGGWTRTHSLLTIGPRSLRQFFMPKPLLVSKPAP</sequence>
<comment type="similarity">
    <text evidence="2">Belongs to the ATPase gamma chain family.</text>
</comment>
<name>V8N8H3_OPHHA</name>
<keyword evidence="6" id="KW-0472">Membrane</keyword>
<comment type="function">
    <text evidence="10">Subunit gamma, of the mitochondrial membrane ATP synthase complex (F(1)F(0) ATP synthase or Complex V) that produces ATP from ADP in the presence of a proton gradient across the membrane which is generated by electron transport complexes of the respiratory chain. ATP synthase complex consist of a soluble F(1) head domain - the catalytic core - and a membrane F(1) domain - the membrane proton channel. These two domains are linked by a central stalk rotating inside the F(1) region and a stationary peripheral stalk. During catalysis, ATP synthesis in the catalytic domain of F(1) is coupled via a rotary mechanism of the central stalk subunits to proton translocation. In vivo, can only synthesize ATP although its ATP hydrolase activity can be activated artificially in vitro. With the central stalk subunit delta, is essential for the biogenesis of F(1) catalytic part of the ATP synthase complex namely in the formation of F1 assembly intermediate.</text>
</comment>
<evidence type="ECO:0000256" key="7">
    <source>
        <dbReference type="ARBA" id="ARBA00023196"/>
    </source>
</evidence>
<dbReference type="Gene3D" id="1.10.287.80">
    <property type="entry name" value="ATP synthase, gamma subunit, helix hairpin domain"/>
    <property type="match status" value="1"/>
</dbReference>
<comment type="subunit">
    <text evidence="11">Component of the ATP synthase complex composed at least of ATP5F1A/subunit alpha, ATP5F1B/subunit beta, ATP5MC1/subunit c (homooctomer), MT-ATP6/subunit a, MT-ATP8/subunit 8, ATP5ME/subunit e, ATP5MF/subunit f, ATP5MG/subunit g, ATP5MK/subunit k, ATP5MJ/subunit j, ATP5F1C/subunit gamma, ATP5F1D/subunit delta, ATP5F1E/subunit epsilon, ATP5PF/subunit F6, ATP5PB/subunit b, ATP5PD/subunit d, ATP5PO/subunit OSCP. ATP synthase complex consists of a soluble F(1) head domain (subunits alpha(3) and beta(3)) - the catalytic core - and a membrane F(0) domain - the membrane proton channel (subunits c, a, 8, e, f, g, k and j). These two domains are linked by a central stalk (subunits gamma, delta, and epsilon) rotating inside the F1 region and a stationary peripheral stalk (subunits F6, b, d, and OSCP). Interacts with FLVCR2; this interaction occurs in the absence of heme and is disrupted upon heme binding.</text>
</comment>
<evidence type="ECO:0000256" key="4">
    <source>
        <dbReference type="ARBA" id="ARBA00022781"/>
    </source>
</evidence>
<evidence type="ECO:0000256" key="10">
    <source>
        <dbReference type="ARBA" id="ARBA00058827"/>
    </source>
</evidence>
<organism evidence="13 14">
    <name type="scientific">Ophiophagus hannah</name>
    <name type="common">King cobra</name>
    <name type="synonym">Naja hannah</name>
    <dbReference type="NCBI Taxonomy" id="8665"/>
    <lineage>
        <taxon>Eukaryota</taxon>
        <taxon>Metazoa</taxon>
        <taxon>Chordata</taxon>
        <taxon>Craniata</taxon>
        <taxon>Vertebrata</taxon>
        <taxon>Euteleostomi</taxon>
        <taxon>Lepidosauria</taxon>
        <taxon>Squamata</taxon>
        <taxon>Bifurcata</taxon>
        <taxon>Unidentata</taxon>
        <taxon>Episquamata</taxon>
        <taxon>Toxicofera</taxon>
        <taxon>Serpentes</taxon>
        <taxon>Colubroidea</taxon>
        <taxon>Elapidae</taxon>
        <taxon>Elapinae</taxon>
        <taxon>Ophiophagus</taxon>
    </lineage>
</organism>
<keyword evidence="7" id="KW-0139">CF(1)</keyword>
<dbReference type="GO" id="GO:0045259">
    <property type="term" value="C:proton-transporting ATP synthase complex"/>
    <property type="evidence" value="ECO:0007669"/>
    <property type="project" value="UniProtKB-KW"/>
</dbReference>
<dbReference type="SUPFAM" id="SSF52943">
    <property type="entry name" value="ATP synthase (F1-ATPase), gamma subunit"/>
    <property type="match status" value="1"/>
</dbReference>
<dbReference type="Proteomes" id="UP000018936">
    <property type="component" value="Unassembled WGS sequence"/>
</dbReference>
<dbReference type="InterPro" id="IPR000131">
    <property type="entry name" value="ATP_synth_F1_gsu"/>
</dbReference>
<gene>
    <name evidence="13" type="primary">Atp5c1</name>
    <name evidence="13" type="ORF">L345_16415</name>
</gene>
<protein>
    <recommendedName>
        <fullName evidence="12">ATP synthase F(1) complex subunit gamma, mitochondrial</fullName>
    </recommendedName>
    <alternativeName>
        <fullName evidence="9">ATP synthase F1 subunit gamma</fullName>
    </alternativeName>
</protein>
<keyword evidence="8" id="KW-0066">ATP synthesis</keyword>
<evidence type="ECO:0000256" key="11">
    <source>
        <dbReference type="ARBA" id="ARBA00065354"/>
    </source>
</evidence>
<reference evidence="13 14" key="1">
    <citation type="journal article" date="2013" name="Proc. Natl. Acad. Sci. U.S.A.">
        <title>The king cobra genome reveals dynamic gene evolution and adaptation in the snake venom system.</title>
        <authorList>
            <person name="Vonk F.J."/>
            <person name="Casewell N.R."/>
            <person name="Henkel C.V."/>
            <person name="Heimberg A.M."/>
            <person name="Jansen H.J."/>
            <person name="McCleary R.J."/>
            <person name="Kerkkamp H.M."/>
            <person name="Vos R.A."/>
            <person name="Guerreiro I."/>
            <person name="Calvete J.J."/>
            <person name="Wuster W."/>
            <person name="Woods A.E."/>
            <person name="Logan J.M."/>
            <person name="Harrison R.A."/>
            <person name="Castoe T.A."/>
            <person name="de Koning A.P."/>
            <person name="Pollock D.D."/>
            <person name="Yandell M."/>
            <person name="Calderon D."/>
            <person name="Renjifo C."/>
            <person name="Currier R.B."/>
            <person name="Salgado D."/>
            <person name="Pla D."/>
            <person name="Sanz L."/>
            <person name="Hyder A.S."/>
            <person name="Ribeiro J.M."/>
            <person name="Arntzen J.W."/>
            <person name="van den Thillart G.E."/>
            <person name="Boetzer M."/>
            <person name="Pirovano W."/>
            <person name="Dirks R.P."/>
            <person name="Spaink H.P."/>
            <person name="Duboule D."/>
            <person name="McGlinn E."/>
            <person name="Kini R.M."/>
            <person name="Richardson M.K."/>
        </authorList>
    </citation>
    <scope>NUCLEOTIDE SEQUENCE</scope>
    <source>
        <tissue evidence="13">Blood</tissue>
    </source>
</reference>